<sequence>MEKESRYFVIGIFVCISLLGLAFFTVWLAGTHDSRNYKRYTVLFHDAVSGLKDGALVRYRGVDVGRVLTVRLSPDRNDLIKVDIEVEVNTPISASSEASLATQGMTGLVFIDLTTQPGDNTAPQRTEGEPYPTIAGKGTTLSKLFQDVPAISTQILALTEKLNKVFDDEAVDSMKETMANIEAISNSASMLLSEENIGYTTETLRNFSESSGEMTQLVQRFNQTADEIDGAVSSLNSILTDNKGNIDKFTGSGLRQITEMSLETKEMAKSIRRLADRLEQEPSRLLYQPNYRGVEIEKK</sequence>
<protein>
    <recommendedName>
        <fullName evidence="2">Mce/MlaD domain-containing protein</fullName>
    </recommendedName>
</protein>
<dbReference type="Pfam" id="PF02470">
    <property type="entry name" value="MlaD"/>
    <property type="match status" value="1"/>
</dbReference>
<keyword evidence="1" id="KW-1133">Transmembrane helix</keyword>
<name>A0A2W5C0Z5_9BACT</name>
<evidence type="ECO:0000259" key="2">
    <source>
        <dbReference type="Pfam" id="PF02470"/>
    </source>
</evidence>
<dbReference type="PANTHER" id="PTHR36698">
    <property type="entry name" value="BLL5892 PROTEIN"/>
    <property type="match status" value="1"/>
</dbReference>
<dbReference type="EMBL" id="QFNK01000003">
    <property type="protein sequence ID" value="PZO88961.1"/>
    <property type="molecule type" value="Genomic_DNA"/>
</dbReference>
<evidence type="ECO:0000313" key="4">
    <source>
        <dbReference type="Proteomes" id="UP000249557"/>
    </source>
</evidence>
<feature type="transmembrane region" description="Helical" evidence="1">
    <location>
        <begin position="7"/>
        <end position="29"/>
    </location>
</feature>
<reference evidence="3 4" key="1">
    <citation type="submission" date="2017-08" db="EMBL/GenBank/DDBJ databases">
        <title>Infants hospitalized years apart are colonized by the same room-sourced microbial strains.</title>
        <authorList>
            <person name="Brooks B."/>
            <person name="Olm M.R."/>
            <person name="Firek B.A."/>
            <person name="Baker R."/>
            <person name="Thomas B.C."/>
            <person name="Morowitz M.J."/>
            <person name="Banfield J.F."/>
        </authorList>
    </citation>
    <scope>NUCLEOTIDE SEQUENCE [LARGE SCALE GENOMIC DNA]</scope>
    <source>
        <strain evidence="3">S2_018_000_R2_104</strain>
    </source>
</reference>
<dbReference type="Gene3D" id="1.10.287.950">
    <property type="entry name" value="Methyl-accepting chemotaxis protein"/>
    <property type="match status" value="1"/>
</dbReference>
<keyword evidence="1" id="KW-0812">Transmembrane</keyword>
<feature type="domain" description="Mce/MlaD" evidence="2">
    <location>
        <begin position="37"/>
        <end position="115"/>
    </location>
</feature>
<dbReference type="PANTHER" id="PTHR36698:SF3">
    <property type="entry name" value="ABC-TYPE TRANSPORT AUXILIARY LIPOPROTEIN COMPONENT DOMAIN-CONTAINING PROTEIN"/>
    <property type="match status" value="1"/>
</dbReference>
<organism evidence="3 4">
    <name type="scientific">Micavibrio aeruginosavorus</name>
    <dbReference type="NCBI Taxonomy" id="349221"/>
    <lineage>
        <taxon>Bacteria</taxon>
        <taxon>Pseudomonadati</taxon>
        <taxon>Bdellovibrionota</taxon>
        <taxon>Bdellovibrionia</taxon>
        <taxon>Bdellovibrionales</taxon>
        <taxon>Pseudobdellovibrionaceae</taxon>
        <taxon>Micavibrio</taxon>
    </lineage>
</organism>
<dbReference type="InterPro" id="IPR003399">
    <property type="entry name" value="Mce/MlaD"/>
</dbReference>
<accession>A0A2W5C0Z5</accession>
<evidence type="ECO:0000313" key="3">
    <source>
        <dbReference type="EMBL" id="PZO88961.1"/>
    </source>
</evidence>
<proteinExistence type="predicted"/>
<dbReference type="Proteomes" id="UP000249557">
    <property type="component" value="Unassembled WGS sequence"/>
</dbReference>
<evidence type="ECO:0000256" key="1">
    <source>
        <dbReference type="SAM" id="Phobius"/>
    </source>
</evidence>
<keyword evidence="1" id="KW-0472">Membrane</keyword>
<gene>
    <name evidence="3" type="ORF">DI626_00430</name>
</gene>
<dbReference type="AlphaFoldDB" id="A0A2W5C0Z5"/>
<comment type="caution">
    <text evidence="3">The sequence shown here is derived from an EMBL/GenBank/DDBJ whole genome shotgun (WGS) entry which is preliminary data.</text>
</comment>